<dbReference type="EMBL" id="HBUF01203912">
    <property type="protein sequence ID" value="CAG6662884.1"/>
    <property type="molecule type" value="Transcribed_RNA"/>
</dbReference>
<sequence length="112" mass="12924">MFKPMVTPSFTPIWASEIFSIIERKKMCVATRGLTSGLTKIKTINNERCTWECCDTHETCEAVMSTTKNSHYFVDKLYFIVITTYNEKLHGRVNDKLQTSNNITRHDGNEVL</sequence>
<evidence type="ECO:0000313" key="1">
    <source>
        <dbReference type="EMBL" id="CAG6662883.1"/>
    </source>
</evidence>
<dbReference type="EMBL" id="HBUF01203911">
    <property type="protein sequence ID" value="CAG6662883.1"/>
    <property type="molecule type" value="Transcribed_RNA"/>
</dbReference>
<dbReference type="EMBL" id="HBUF01203909">
    <property type="protein sequence ID" value="CAG6662881.1"/>
    <property type="molecule type" value="Transcribed_RNA"/>
</dbReference>
<organism evidence="1">
    <name type="scientific">Cacopsylla melanoneura</name>
    <dbReference type="NCBI Taxonomy" id="428564"/>
    <lineage>
        <taxon>Eukaryota</taxon>
        <taxon>Metazoa</taxon>
        <taxon>Ecdysozoa</taxon>
        <taxon>Arthropoda</taxon>
        <taxon>Hexapoda</taxon>
        <taxon>Insecta</taxon>
        <taxon>Pterygota</taxon>
        <taxon>Neoptera</taxon>
        <taxon>Paraneoptera</taxon>
        <taxon>Hemiptera</taxon>
        <taxon>Sternorrhyncha</taxon>
        <taxon>Psylloidea</taxon>
        <taxon>Psyllidae</taxon>
        <taxon>Psyllinae</taxon>
        <taxon>Cacopsylla</taxon>
    </lineage>
</organism>
<proteinExistence type="predicted"/>
<reference evidence="1" key="1">
    <citation type="submission" date="2021-05" db="EMBL/GenBank/DDBJ databases">
        <authorList>
            <person name="Alioto T."/>
            <person name="Alioto T."/>
            <person name="Gomez Garrido J."/>
        </authorList>
    </citation>
    <scope>NUCLEOTIDE SEQUENCE</scope>
</reference>
<name>A0A8D8WL45_9HEMI</name>
<protein>
    <submittedName>
        <fullName evidence="1">Uncharacterized protein</fullName>
    </submittedName>
</protein>
<dbReference type="EMBL" id="HBUF01203910">
    <property type="protein sequence ID" value="CAG6662882.1"/>
    <property type="molecule type" value="Transcribed_RNA"/>
</dbReference>
<accession>A0A8D8WL45</accession>
<dbReference type="AlphaFoldDB" id="A0A8D8WL45"/>